<dbReference type="PANTHER" id="PTHR23088:SF27">
    <property type="entry name" value="DEAMINATED GLUTATHIONE AMIDASE"/>
    <property type="match status" value="1"/>
</dbReference>
<dbReference type="EMBL" id="LT629710">
    <property type="protein sequence ID" value="SDO72969.1"/>
    <property type="molecule type" value="Genomic_DNA"/>
</dbReference>
<dbReference type="InterPro" id="IPR036526">
    <property type="entry name" value="C-N_Hydrolase_sf"/>
</dbReference>
<keyword evidence="4" id="KW-1185">Reference proteome</keyword>
<dbReference type="OrthoDB" id="9811121at2"/>
<evidence type="ECO:0000313" key="4">
    <source>
        <dbReference type="Proteomes" id="UP000198741"/>
    </source>
</evidence>
<accession>A0A1H0LXL0</accession>
<comment type="similarity">
    <text evidence="1">Belongs to the carbon-nitrogen hydrolase superfamily. NIT1/NIT2 family.</text>
</comment>
<dbReference type="RefSeq" id="WP_090475701.1">
    <property type="nucleotide sequence ID" value="NZ_LT629710.1"/>
</dbReference>
<gene>
    <name evidence="3" type="ORF">SAMN04515671_1849</name>
</gene>
<dbReference type="PROSITE" id="PS50263">
    <property type="entry name" value="CN_HYDROLASE"/>
    <property type="match status" value="1"/>
</dbReference>
<evidence type="ECO:0000259" key="2">
    <source>
        <dbReference type="PROSITE" id="PS50263"/>
    </source>
</evidence>
<reference evidence="3 4" key="1">
    <citation type="submission" date="2016-10" db="EMBL/GenBank/DDBJ databases">
        <authorList>
            <person name="de Groot N.N."/>
        </authorList>
    </citation>
    <scope>NUCLEOTIDE SEQUENCE [LARGE SCALE GENOMIC DNA]</scope>
    <source>
        <strain evidence="4">P4-7,KCTC 19426,CECT 7604</strain>
    </source>
</reference>
<dbReference type="SUPFAM" id="SSF56317">
    <property type="entry name" value="Carbon-nitrogen hydrolase"/>
    <property type="match status" value="1"/>
</dbReference>
<name>A0A1H0LXL0_9ACTN</name>
<dbReference type="PANTHER" id="PTHR23088">
    <property type="entry name" value="NITRILASE-RELATED"/>
    <property type="match status" value="1"/>
</dbReference>
<organism evidence="3 4">
    <name type="scientific">Nakamurella panacisegetis</name>
    <dbReference type="NCBI Taxonomy" id="1090615"/>
    <lineage>
        <taxon>Bacteria</taxon>
        <taxon>Bacillati</taxon>
        <taxon>Actinomycetota</taxon>
        <taxon>Actinomycetes</taxon>
        <taxon>Nakamurellales</taxon>
        <taxon>Nakamurellaceae</taxon>
        <taxon>Nakamurella</taxon>
    </lineage>
</organism>
<dbReference type="Pfam" id="PF00795">
    <property type="entry name" value="CN_hydrolase"/>
    <property type="match status" value="1"/>
</dbReference>
<dbReference type="CDD" id="cd07581">
    <property type="entry name" value="nitrilase_3"/>
    <property type="match status" value="1"/>
</dbReference>
<evidence type="ECO:0000313" key="3">
    <source>
        <dbReference type="EMBL" id="SDO72969.1"/>
    </source>
</evidence>
<dbReference type="InterPro" id="IPR001110">
    <property type="entry name" value="UPF0012_CS"/>
</dbReference>
<proteinExistence type="inferred from homology"/>
<dbReference type="STRING" id="1090615.SAMN04515671_1849"/>
<sequence length="265" mass="27945">MRIAVSQFSPGDDPGANAAVLVAQVARAAADGASLLLAPEGSIVSFLTDPQAPRRVAQPLDGSFVTALARASKEHRITVAAGTFVPDPGSDRVHNTLVVLQDGVVAAAYRKIHLYDAFSFVESDTVAPGADAPPVVEVDGVRVGFATCYDLRFPELFRVLSAGGAQVIALASAWVKGPLKEEHWLTLLRARAIENTCYVVAADQAGKAGIGRSVAFDPFGLQLLDLGSADIATGSVTVDLERLAEVRKILPSALHRRFRIDPIPS</sequence>
<dbReference type="AlphaFoldDB" id="A0A1H0LXL0"/>
<dbReference type="GO" id="GO:0016787">
    <property type="term" value="F:hydrolase activity"/>
    <property type="evidence" value="ECO:0007669"/>
    <property type="project" value="UniProtKB-KW"/>
</dbReference>
<dbReference type="InterPro" id="IPR003010">
    <property type="entry name" value="C-N_Hydrolase"/>
</dbReference>
<dbReference type="Proteomes" id="UP000198741">
    <property type="component" value="Chromosome I"/>
</dbReference>
<evidence type="ECO:0000256" key="1">
    <source>
        <dbReference type="ARBA" id="ARBA00010613"/>
    </source>
</evidence>
<keyword evidence="3" id="KW-0378">Hydrolase</keyword>
<protein>
    <submittedName>
        <fullName evidence="3">Predicted amidohydrolase</fullName>
    </submittedName>
</protein>
<feature type="domain" description="CN hydrolase" evidence="2">
    <location>
        <begin position="1"/>
        <end position="240"/>
    </location>
</feature>
<dbReference type="Gene3D" id="3.60.110.10">
    <property type="entry name" value="Carbon-nitrogen hydrolase"/>
    <property type="match status" value="1"/>
</dbReference>
<dbReference type="PROSITE" id="PS01227">
    <property type="entry name" value="UPF0012"/>
    <property type="match status" value="1"/>
</dbReference>